<sequence>MSKNSSKEGTLVREQAGQIEVTLSIYRNGKRVETADGAYDLVTFLRGFEIYESIANPCMECRIILEDAGGLIGSLTGTEAFTIQVRTSIKDRIYNFRSYQIQSRIRTRQTNETFLVNCVSDEYLINETTNIFGNSEVIFKNETEAGAIVKKLLGKEFIKSEKKLYIENTINKQSFISPNWRVFDLIYWMSQRSIRKSSKKGVMQNGFAFYENALGFNFKSIDSMIEDIVNQEETSETDVASGKPKLYTYHYTPKRMGDPAYDQFNIDRIAFPDEKNFLMGLRHGSWSGYSVGFDPVFITRSKMGTSTDLSADAYRYSYAELWKRMAHLNGGNALNPQQRMDNFSKNAANFPKRVRYSMIPNQIFDAKFQNNPQRNYEQLVELQAYQWMRIESLKQNQLTVVVPGNFDLYAGSGVNLNIPSTYKEGDTPERDAKYSGRWLIAAVAHKSVGLTFQTELALMKDSDIPNLSQNQEVSIA</sequence>
<dbReference type="Proteomes" id="UP000257501">
    <property type="component" value="Segment"/>
</dbReference>
<reference evidence="1 2" key="1">
    <citation type="journal article" date="2011" name="Nature">
        <title>Genomic island variability facilitates Prochlorococcus-virus coexistence.</title>
        <authorList>
            <person name="Avrani S."/>
            <person name="Wurtzel O."/>
            <person name="Sharon I."/>
            <person name="Sorek R."/>
            <person name="Lindell D."/>
        </authorList>
    </citation>
    <scope>NUCLEOTIDE SEQUENCE [LARGE SCALE GENOMIC DNA]</scope>
</reference>
<accession>A0A345AW74</accession>
<name>A0A345AW74_9CAUD</name>
<evidence type="ECO:0000313" key="1">
    <source>
        <dbReference type="EMBL" id="AXF41157.1"/>
    </source>
</evidence>
<dbReference type="InterPro" id="IPR022272">
    <property type="entry name" value="Lipocalin_CS"/>
</dbReference>
<protein>
    <submittedName>
        <fullName evidence="1">Uncharacterized protein</fullName>
    </submittedName>
</protein>
<dbReference type="RefSeq" id="YP_009806278.1">
    <property type="nucleotide sequence ID" value="NC_048015.1"/>
</dbReference>
<organism evidence="1 2">
    <name type="scientific">Cyanophage S-TIM4</name>
    <dbReference type="NCBI Taxonomy" id="1048189"/>
    <lineage>
        <taxon>Viruses</taxon>
        <taxon>Duplodnaviria</taxon>
        <taxon>Heunggongvirae</taxon>
        <taxon>Uroviricota</taxon>
        <taxon>Caudoviricetes</taxon>
        <taxon>Pantevenvirales</taxon>
        <taxon>Kyanoviridae</taxon>
        <taxon>Thaumasvirus</taxon>
        <taxon>Thaumasvirus stim4</taxon>
    </lineage>
</organism>
<dbReference type="GeneID" id="54997136"/>
<evidence type="ECO:0000313" key="2">
    <source>
        <dbReference type="Proteomes" id="UP000257501"/>
    </source>
</evidence>
<dbReference type="PROSITE" id="PS00213">
    <property type="entry name" value="LIPOCALIN"/>
    <property type="match status" value="1"/>
</dbReference>
<keyword evidence="2" id="KW-1185">Reference proteome</keyword>
<proteinExistence type="predicted"/>
<dbReference type="EMBL" id="MH512890">
    <property type="protein sequence ID" value="AXF41157.1"/>
    <property type="molecule type" value="Genomic_DNA"/>
</dbReference>
<gene>
    <name evidence="1" type="primary">ORF_21</name>
    <name evidence="1" type="ORF">S-TIM4_ORF_21</name>
</gene>
<dbReference type="KEGG" id="vg:54997136"/>